<dbReference type="SUPFAM" id="SSF48498">
    <property type="entry name" value="Tetracyclin repressor-like, C-terminal domain"/>
    <property type="match status" value="1"/>
</dbReference>
<protein>
    <recommendedName>
        <fullName evidence="4">HTH tetR-type domain-containing protein</fullName>
    </recommendedName>
</protein>
<dbReference type="Gene3D" id="1.10.10.60">
    <property type="entry name" value="Homeodomain-like"/>
    <property type="match status" value="1"/>
</dbReference>
<dbReference type="AlphaFoldDB" id="A0A3E0W946"/>
<dbReference type="SUPFAM" id="SSF46689">
    <property type="entry name" value="Homeodomain-like"/>
    <property type="match status" value="1"/>
</dbReference>
<dbReference type="PANTHER" id="PTHR30055:SF235">
    <property type="entry name" value="TRANSCRIPTIONAL REGULATORY PROTEIN"/>
    <property type="match status" value="1"/>
</dbReference>
<dbReference type="GO" id="GO:0003700">
    <property type="term" value="F:DNA-binding transcription factor activity"/>
    <property type="evidence" value="ECO:0007669"/>
    <property type="project" value="TreeGrafter"/>
</dbReference>
<dbReference type="EMBL" id="NBXE01000031">
    <property type="protein sequence ID" value="RFA25490.1"/>
    <property type="molecule type" value="Genomic_DNA"/>
</dbReference>
<comment type="caution">
    <text evidence="5">The sequence shown here is derived from an EMBL/GenBank/DDBJ whole genome shotgun (WGS) entry which is preliminary data.</text>
</comment>
<accession>A0A3E0W946</accession>
<dbReference type="InterPro" id="IPR001647">
    <property type="entry name" value="HTH_TetR"/>
</dbReference>
<feature type="compositionally biased region" description="Low complexity" evidence="3">
    <location>
        <begin position="212"/>
        <end position="224"/>
    </location>
</feature>
<gene>
    <name evidence="5" type="ORF">B7R25_14065</name>
</gene>
<organism evidence="5 6">
    <name type="scientific">Subtercola boreus</name>
    <dbReference type="NCBI Taxonomy" id="120213"/>
    <lineage>
        <taxon>Bacteria</taxon>
        <taxon>Bacillati</taxon>
        <taxon>Actinomycetota</taxon>
        <taxon>Actinomycetes</taxon>
        <taxon>Micrococcales</taxon>
        <taxon>Microbacteriaceae</taxon>
        <taxon>Subtercola</taxon>
    </lineage>
</organism>
<dbReference type="PANTHER" id="PTHR30055">
    <property type="entry name" value="HTH-TYPE TRANSCRIPTIONAL REGULATOR RUTR"/>
    <property type="match status" value="1"/>
</dbReference>
<evidence type="ECO:0000313" key="6">
    <source>
        <dbReference type="Proteomes" id="UP000257080"/>
    </source>
</evidence>
<feature type="domain" description="HTH tetR-type" evidence="4">
    <location>
        <begin position="21"/>
        <end position="81"/>
    </location>
</feature>
<sequence>MSIDQARSARSLGTGPRLGSRASREAILLAARTRFAKDGFSGSTIRGIAGDAGVDASLVMQYFGSKNELFAAVIASGPNTMSQIAEAFDGPEDCLGERVTRAFLEVWDGDPVESEPLQALLRAAIGSEQATTQLKELIQERVLVDLGPRLQHDADMKTRIEIASSMLVGVVVGRRLVGLDALVRQDRDSLVGYIAPAIQAILSAESSDVSSVTSSAAPSRSTAAHGSIPVI</sequence>
<feature type="DNA-binding region" description="H-T-H motif" evidence="2">
    <location>
        <begin position="44"/>
        <end position="63"/>
    </location>
</feature>
<name>A0A3E0W946_9MICO</name>
<evidence type="ECO:0000256" key="2">
    <source>
        <dbReference type="PROSITE-ProRule" id="PRU00335"/>
    </source>
</evidence>
<dbReference type="OrthoDB" id="3210235at2"/>
<dbReference type="Pfam" id="PF17920">
    <property type="entry name" value="TetR_C_16"/>
    <property type="match status" value="1"/>
</dbReference>
<keyword evidence="1 2" id="KW-0238">DNA-binding</keyword>
<dbReference type="RefSeq" id="WP_116419586.1">
    <property type="nucleotide sequence ID" value="NZ_NBXC01000027.1"/>
</dbReference>
<evidence type="ECO:0000256" key="1">
    <source>
        <dbReference type="ARBA" id="ARBA00023125"/>
    </source>
</evidence>
<dbReference type="InterPro" id="IPR036271">
    <property type="entry name" value="Tet_transcr_reg_TetR-rel_C_sf"/>
</dbReference>
<reference evidence="5 6" key="1">
    <citation type="submission" date="2017-04" db="EMBL/GenBank/DDBJ databases">
        <title>Comparative genome analysis of Subtercola boreus.</title>
        <authorList>
            <person name="Cho Y.-J."/>
            <person name="Cho A."/>
            <person name="Kim O.-S."/>
            <person name="Lee J.-I."/>
        </authorList>
    </citation>
    <scope>NUCLEOTIDE SEQUENCE [LARGE SCALE GENOMIC DNA]</scope>
    <source>
        <strain evidence="5 6">P28004</strain>
    </source>
</reference>
<dbReference type="Proteomes" id="UP000257080">
    <property type="component" value="Unassembled WGS sequence"/>
</dbReference>
<dbReference type="InterPro" id="IPR009057">
    <property type="entry name" value="Homeodomain-like_sf"/>
</dbReference>
<evidence type="ECO:0000259" key="4">
    <source>
        <dbReference type="PROSITE" id="PS50977"/>
    </source>
</evidence>
<dbReference type="InterPro" id="IPR050109">
    <property type="entry name" value="HTH-type_TetR-like_transc_reg"/>
</dbReference>
<dbReference type="Pfam" id="PF00440">
    <property type="entry name" value="TetR_N"/>
    <property type="match status" value="1"/>
</dbReference>
<dbReference type="PROSITE" id="PS50977">
    <property type="entry name" value="HTH_TETR_2"/>
    <property type="match status" value="1"/>
</dbReference>
<dbReference type="GO" id="GO:0000976">
    <property type="term" value="F:transcription cis-regulatory region binding"/>
    <property type="evidence" value="ECO:0007669"/>
    <property type="project" value="TreeGrafter"/>
</dbReference>
<dbReference type="InterPro" id="IPR041678">
    <property type="entry name" value="TetR_C_16"/>
</dbReference>
<proteinExistence type="predicted"/>
<feature type="region of interest" description="Disordered" evidence="3">
    <location>
        <begin position="212"/>
        <end position="231"/>
    </location>
</feature>
<dbReference type="Gene3D" id="1.10.357.10">
    <property type="entry name" value="Tetracycline Repressor, domain 2"/>
    <property type="match status" value="1"/>
</dbReference>
<evidence type="ECO:0000256" key="3">
    <source>
        <dbReference type="SAM" id="MobiDB-lite"/>
    </source>
</evidence>
<evidence type="ECO:0000313" key="5">
    <source>
        <dbReference type="EMBL" id="RFA25490.1"/>
    </source>
</evidence>
<dbReference type="PRINTS" id="PR00455">
    <property type="entry name" value="HTHTETR"/>
</dbReference>